<evidence type="ECO:0000259" key="11">
    <source>
        <dbReference type="Pfam" id="PF10099"/>
    </source>
</evidence>
<reference evidence="12" key="1">
    <citation type="submission" date="2024-05" db="EMBL/GenBank/DDBJ databases">
        <authorList>
            <person name="Cai S.Y."/>
            <person name="Jin L.M."/>
            <person name="Li H.R."/>
        </authorList>
    </citation>
    <scope>NUCLEOTIDE SEQUENCE</scope>
    <source>
        <strain evidence="12">A5-74</strain>
    </source>
</reference>
<protein>
    <recommendedName>
        <fullName evidence="10">Regulator of SigK</fullName>
    </recommendedName>
    <alternativeName>
        <fullName evidence="9">Sigma-K anti-sigma factor RskA</fullName>
    </alternativeName>
</protein>
<gene>
    <name evidence="12" type="ORF">ABLG96_19145</name>
</gene>
<keyword evidence="5" id="KW-1133">Transmembrane helix</keyword>
<dbReference type="GO" id="GO:0006417">
    <property type="term" value="P:regulation of translation"/>
    <property type="evidence" value="ECO:0007669"/>
    <property type="project" value="TreeGrafter"/>
</dbReference>
<sequence>MTIRPLGSGRASDPEIHLLTGARALGAIDVAEAQSFDDHLADCPTCAEEYSSLVATAAMLGAAEAASPPRSLRRRVLQDVSHTRQLPPPVTTLDSRRPAWRRPVTWLAAAAAAAVIATGVTWSLSGSDDPRSIATLQECVASATDVVSTAPSVGTGGEIRTSRICNAVVVQLPEMGTVPAGSDFQIWRVDATGKHSLGLAKHGADGSVPASMVSFSLSDTDKAVAVTTEPAGGSEQPQGDIFWQADL</sequence>
<dbReference type="AlphaFoldDB" id="A0AAU8DNC1"/>
<keyword evidence="6" id="KW-0805">Transcription regulation</keyword>
<evidence type="ECO:0000256" key="8">
    <source>
        <dbReference type="ARBA" id="ARBA00023163"/>
    </source>
</evidence>
<dbReference type="PANTHER" id="PTHR37461:SF1">
    <property type="entry name" value="ANTI-SIGMA-K FACTOR RSKA"/>
    <property type="match status" value="1"/>
</dbReference>
<accession>A0AAU8DNC1</accession>
<dbReference type="PANTHER" id="PTHR37461">
    <property type="entry name" value="ANTI-SIGMA-K FACTOR RSKA"/>
    <property type="match status" value="1"/>
</dbReference>
<evidence type="ECO:0000313" key="12">
    <source>
        <dbReference type="EMBL" id="XCG63291.1"/>
    </source>
</evidence>
<keyword evidence="3" id="KW-1003">Cell membrane</keyword>
<evidence type="ECO:0000256" key="4">
    <source>
        <dbReference type="ARBA" id="ARBA00022692"/>
    </source>
</evidence>
<evidence type="ECO:0000256" key="6">
    <source>
        <dbReference type="ARBA" id="ARBA00023015"/>
    </source>
</evidence>
<evidence type="ECO:0000256" key="9">
    <source>
        <dbReference type="ARBA" id="ARBA00029829"/>
    </source>
</evidence>
<dbReference type="InterPro" id="IPR041916">
    <property type="entry name" value="Anti_sigma_zinc_sf"/>
</dbReference>
<dbReference type="InterPro" id="IPR018764">
    <property type="entry name" value="RskA_C"/>
</dbReference>
<dbReference type="InterPro" id="IPR051474">
    <property type="entry name" value="Anti-sigma-K/W_factor"/>
</dbReference>
<feature type="domain" description="Anti-sigma K factor RskA C-terminal" evidence="11">
    <location>
        <begin position="106"/>
        <end position="240"/>
    </location>
</feature>
<dbReference type="RefSeq" id="WP_353648906.1">
    <property type="nucleotide sequence ID" value="NZ_CP159218.1"/>
</dbReference>
<organism evidence="12">
    <name type="scientific">Nakamurella sp. A5-74</name>
    <dbReference type="NCBI Taxonomy" id="3158264"/>
    <lineage>
        <taxon>Bacteria</taxon>
        <taxon>Bacillati</taxon>
        <taxon>Actinomycetota</taxon>
        <taxon>Actinomycetes</taxon>
        <taxon>Nakamurellales</taxon>
        <taxon>Nakamurellaceae</taxon>
        <taxon>Nakamurella</taxon>
    </lineage>
</organism>
<dbReference type="GO" id="GO:0005886">
    <property type="term" value="C:plasma membrane"/>
    <property type="evidence" value="ECO:0007669"/>
    <property type="project" value="UniProtKB-SubCell"/>
</dbReference>
<proteinExistence type="predicted"/>
<comment type="subcellular location">
    <subcellularLocation>
        <location evidence="2">Cell membrane</location>
    </subcellularLocation>
    <subcellularLocation>
        <location evidence="1">Membrane</location>
        <topology evidence="1">Single-pass membrane protein</topology>
    </subcellularLocation>
</comment>
<keyword evidence="4" id="KW-0812">Transmembrane</keyword>
<keyword evidence="8" id="KW-0804">Transcription</keyword>
<dbReference type="GO" id="GO:0016989">
    <property type="term" value="F:sigma factor antagonist activity"/>
    <property type="evidence" value="ECO:0007669"/>
    <property type="project" value="TreeGrafter"/>
</dbReference>
<evidence type="ECO:0000256" key="10">
    <source>
        <dbReference type="ARBA" id="ARBA00030803"/>
    </source>
</evidence>
<name>A0AAU8DNC1_9ACTN</name>
<evidence type="ECO:0000256" key="1">
    <source>
        <dbReference type="ARBA" id="ARBA00004167"/>
    </source>
</evidence>
<dbReference type="Gene3D" id="1.10.10.1320">
    <property type="entry name" value="Anti-sigma factor, zinc-finger domain"/>
    <property type="match status" value="1"/>
</dbReference>
<evidence type="ECO:0000256" key="2">
    <source>
        <dbReference type="ARBA" id="ARBA00004236"/>
    </source>
</evidence>
<dbReference type="EMBL" id="CP159218">
    <property type="protein sequence ID" value="XCG63291.1"/>
    <property type="molecule type" value="Genomic_DNA"/>
</dbReference>
<evidence type="ECO:0000256" key="7">
    <source>
        <dbReference type="ARBA" id="ARBA00023136"/>
    </source>
</evidence>
<dbReference type="Pfam" id="PF10099">
    <property type="entry name" value="RskA_C"/>
    <property type="match status" value="1"/>
</dbReference>
<evidence type="ECO:0000256" key="3">
    <source>
        <dbReference type="ARBA" id="ARBA00022475"/>
    </source>
</evidence>
<evidence type="ECO:0000256" key="5">
    <source>
        <dbReference type="ARBA" id="ARBA00022989"/>
    </source>
</evidence>
<keyword evidence="7" id="KW-0472">Membrane</keyword>